<evidence type="ECO:0000313" key="2">
    <source>
        <dbReference type="Proteomes" id="UP000796880"/>
    </source>
</evidence>
<dbReference type="AlphaFoldDB" id="A0A8K0DQK2"/>
<proteinExistence type="predicted"/>
<organism evidence="1 2">
    <name type="scientific">Rhamnella rubrinervis</name>
    <dbReference type="NCBI Taxonomy" id="2594499"/>
    <lineage>
        <taxon>Eukaryota</taxon>
        <taxon>Viridiplantae</taxon>
        <taxon>Streptophyta</taxon>
        <taxon>Embryophyta</taxon>
        <taxon>Tracheophyta</taxon>
        <taxon>Spermatophyta</taxon>
        <taxon>Magnoliopsida</taxon>
        <taxon>eudicotyledons</taxon>
        <taxon>Gunneridae</taxon>
        <taxon>Pentapetalae</taxon>
        <taxon>rosids</taxon>
        <taxon>fabids</taxon>
        <taxon>Rosales</taxon>
        <taxon>Rhamnaceae</taxon>
        <taxon>rhamnoid group</taxon>
        <taxon>Rhamneae</taxon>
        <taxon>Rhamnella</taxon>
    </lineage>
</organism>
<keyword evidence="2" id="KW-1185">Reference proteome</keyword>
<comment type="caution">
    <text evidence="1">The sequence shown here is derived from an EMBL/GenBank/DDBJ whole genome shotgun (WGS) entry which is preliminary data.</text>
</comment>
<gene>
    <name evidence="1" type="ORF">FNV43_RR27189</name>
</gene>
<reference evidence="1" key="1">
    <citation type="submission" date="2020-03" db="EMBL/GenBank/DDBJ databases">
        <title>A high-quality chromosome-level genome assembly of a woody plant with both climbing and erect habits, Rhamnella rubrinervis.</title>
        <authorList>
            <person name="Lu Z."/>
            <person name="Yang Y."/>
            <person name="Zhu X."/>
            <person name="Sun Y."/>
        </authorList>
    </citation>
    <scope>NUCLEOTIDE SEQUENCE</scope>
    <source>
        <strain evidence="1">BYM</strain>
        <tissue evidence="1">Leaf</tissue>
    </source>
</reference>
<name>A0A8K0DQK2_9ROSA</name>
<accession>A0A8K0DQK2</accession>
<protein>
    <submittedName>
        <fullName evidence="1">Uncharacterized protein</fullName>
    </submittedName>
</protein>
<evidence type="ECO:0000313" key="1">
    <source>
        <dbReference type="EMBL" id="KAF3432449.1"/>
    </source>
</evidence>
<dbReference type="Proteomes" id="UP000796880">
    <property type="component" value="Unassembled WGS sequence"/>
</dbReference>
<dbReference type="EMBL" id="VOIH02000012">
    <property type="protein sequence ID" value="KAF3432449.1"/>
    <property type="molecule type" value="Genomic_DNA"/>
</dbReference>
<sequence>MSPFYEDSVPGTPMYKFNNSPRYSEAGNFDNFSNPSACMIADFLSSQIGSQGTRDFNHLSSFLKV</sequence>